<dbReference type="PANTHER" id="PTHR11655">
    <property type="entry name" value="60S/50S RIBOSOMAL PROTEIN L6/L9"/>
    <property type="match status" value="1"/>
</dbReference>
<dbReference type="GO" id="GO:0005840">
    <property type="term" value="C:ribosome"/>
    <property type="evidence" value="ECO:0007669"/>
    <property type="project" value="UniProtKB-KW"/>
</dbReference>
<dbReference type="PIRSF" id="PIRSF002162">
    <property type="entry name" value="Ribosomal_L6"/>
    <property type="match status" value="1"/>
</dbReference>
<accession>A0A3G1PWC5</accession>
<dbReference type="GO" id="GO:1990904">
    <property type="term" value="C:ribonucleoprotein complex"/>
    <property type="evidence" value="ECO:0007669"/>
    <property type="project" value="UniProtKB-KW"/>
</dbReference>
<evidence type="ECO:0000256" key="2">
    <source>
        <dbReference type="ARBA" id="ARBA00022980"/>
    </source>
</evidence>
<protein>
    <submittedName>
        <fullName evidence="4">Ribosomal protein L6</fullName>
    </submittedName>
</protein>
<dbReference type="InterPro" id="IPR002358">
    <property type="entry name" value="Ribosomal_uL6_CS"/>
</dbReference>
<dbReference type="InterPro" id="IPR036789">
    <property type="entry name" value="Ribosomal_uL6-like_a/b-dom_sf"/>
</dbReference>
<keyword evidence="2 4" id="KW-0689">Ribosomal protein</keyword>
<organism evidence="4">
    <name type="scientific">Entomoneis sp</name>
    <dbReference type="NCBI Taxonomy" id="186043"/>
    <lineage>
        <taxon>Eukaryota</taxon>
        <taxon>Sar</taxon>
        <taxon>Stramenopiles</taxon>
        <taxon>Ochrophyta</taxon>
        <taxon>Bacillariophyta</taxon>
        <taxon>Bacillariophyceae</taxon>
        <taxon>Bacillariophycidae</taxon>
        <taxon>Entomoneidaceae</taxon>
        <taxon>Entomoneis</taxon>
    </lineage>
</organism>
<evidence type="ECO:0000256" key="3">
    <source>
        <dbReference type="ARBA" id="ARBA00023274"/>
    </source>
</evidence>
<dbReference type="GO" id="GO:0019843">
    <property type="term" value="F:rRNA binding"/>
    <property type="evidence" value="ECO:0007669"/>
    <property type="project" value="InterPro"/>
</dbReference>
<dbReference type="InterPro" id="IPR000702">
    <property type="entry name" value="Ribosomal_uL6-like"/>
</dbReference>
<dbReference type="EMBL" id="MF997419">
    <property type="protein sequence ID" value="AVR57507.1"/>
    <property type="molecule type" value="Genomic_DNA"/>
</dbReference>
<comment type="similarity">
    <text evidence="1">Belongs to the universal ribosomal protein uL6 family.</text>
</comment>
<evidence type="ECO:0000256" key="1">
    <source>
        <dbReference type="ARBA" id="ARBA00009356"/>
    </source>
</evidence>
<dbReference type="AlphaFoldDB" id="A0A3G1PWC5"/>
<dbReference type="PANTHER" id="PTHR11655:SF14">
    <property type="entry name" value="LARGE RIBOSOMAL SUBUNIT PROTEIN UL6M"/>
    <property type="match status" value="1"/>
</dbReference>
<proteinExistence type="inferred from homology"/>
<name>A0A3G1PWC5_9STRA</name>
<reference evidence="4" key="1">
    <citation type="journal article" date="2018" name="Mitochondrial DNA A DNA Mapp Seq Anal">
        <title>Comparative analysis of the mitochondrial genomes of six newly sequenced diatoms reveals group II introns in the barcoding region of cox1.</title>
        <authorList>
            <person name="Pogoda C.S."/>
            <person name="Keepers K.G."/>
            <person name="Hamsher S.E."/>
            <person name="Stepanek J.G."/>
            <person name="Kane N.C."/>
            <person name="Kociolek J.P."/>
        </authorList>
    </citation>
    <scope>NUCLEOTIDE SEQUENCE</scope>
</reference>
<gene>
    <name evidence="4" type="primary">rpl6</name>
</gene>
<sequence>MIFKKNSFGTIYSIKIPNNISIFYFKTQNIIIFKTKSKKRFLMVDPRLNFLILKNRILVFINSLTKISNTVKKQLISLKKTIFSFFKHFLIEIQINLYSKLKLIGIGYKIFKTNYDGILSFKLGYSHSIYFKPNLKTFILKATKLFIVGNLYQNSTKVLSLIRTLKVPEPYKGKGILYENEKITLKEGKKT</sequence>
<dbReference type="GO" id="GO:0002181">
    <property type="term" value="P:cytoplasmic translation"/>
    <property type="evidence" value="ECO:0007669"/>
    <property type="project" value="TreeGrafter"/>
</dbReference>
<geneLocation type="mitochondrion" evidence="4"/>
<dbReference type="PROSITE" id="PS00525">
    <property type="entry name" value="RIBOSOMAL_L6_1"/>
    <property type="match status" value="1"/>
</dbReference>
<dbReference type="SUPFAM" id="SSF56053">
    <property type="entry name" value="Ribosomal protein L6"/>
    <property type="match status" value="1"/>
</dbReference>
<dbReference type="PRINTS" id="PR00059">
    <property type="entry name" value="RIBOSOMALL6"/>
</dbReference>
<keyword evidence="4" id="KW-0496">Mitochondrion</keyword>
<keyword evidence="3" id="KW-0687">Ribonucleoprotein</keyword>
<dbReference type="Gene3D" id="3.90.930.12">
    <property type="entry name" value="Ribosomal protein L6, alpha-beta domain"/>
    <property type="match status" value="1"/>
</dbReference>
<dbReference type="InterPro" id="IPR019906">
    <property type="entry name" value="Ribosomal_uL6_bac-type"/>
</dbReference>
<dbReference type="GO" id="GO:0003735">
    <property type="term" value="F:structural constituent of ribosome"/>
    <property type="evidence" value="ECO:0007669"/>
    <property type="project" value="InterPro"/>
</dbReference>
<evidence type="ECO:0000313" key="4">
    <source>
        <dbReference type="EMBL" id="AVR57507.1"/>
    </source>
</evidence>